<proteinExistence type="predicted"/>
<evidence type="ECO:0000313" key="2">
    <source>
        <dbReference type="EMBL" id="MBX60116.1"/>
    </source>
</evidence>
<reference evidence="2" key="1">
    <citation type="submission" date="2018-02" db="EMBL/GenBank/DDBJ databases">
        <title>Rhizophora mucronata_Transcriptome.</title>
        <authorList>
            <person name="Meera S.P."/>
            <person name="Sreeshan A."/>
            <person name="Augustine A."/>
        </authorList>
    </citation>
    <scope>NUCLEOTIDE SEQUENCE</scope>
    <source>
        <tissue evidence="2">Leaf</tissue>
    </source>
</reference>
<protein>
    <submittedName>
        <fullName evidence="2">Uncharacterized protein</fullName>
    </submittedName>
</protein>
<accession>A0A2P2PZE8</accession>
<feature type="transmembrane region" description="Helical" evidence="1">
    <location>
        <begin position="15"/>
        <end position="32"/>
    </location>
</feature>
<keyword evidence="1" id="KW-0472">Membrane</keyword>
<keyword evidence="1" id="KW-0812">Transmembrane</keyword>
<sequence length="35" mass="4187">MVCINWPHLSGKRRLFSPIFFLLLKVIYVGHWDSL</sequence>
<dbReference type="EMBL" id="GGEC01079632">
    <property type="protein sequence ID" value="MBX60116.1"/>
    <property type="molecule type" value="Transcribed_RNA"/>
</dbReference>
<evidence type="ECO:0000256" key="1">
    <source>
        <dbReference type="SAM" id="Phobius"/>
    </source>
</evidence>
<organism evidence="2">
    <name type="scientific">Rhizophora mucronata</name>
    <name type="common">Asiatic mangrove</name>
    <dbReference type="NCBI Taxonomy" id="61149"/>
    <lineage>
        <taxon>Eukaryota</taxon>
        <taxon>Viridiplantae</taxon>
        <taxon>Streptophyta</taxon>
        <taxon>Embryophyta</taxon>
        <taxon>Tracheophyta</taxon>
        <taxon>Spermatophyta</taxon>
        <taxon>Magnoliopsida</taxon>
        <taxon>eudicotyledons</taxon>
        <taxon>Gunneridae</taxon>
        <taxon>Pentapetalae</taxon>
        <taxon>rosids</taxon>
        <taxon>fabids</taxon>
        <taxon>Malpighiales</taxon>
        <taxon>Rhizophoraceae</taxon>
        <taxon>Rhizophora</taxon>
    </lineage>
</organism>
<dbReference type="AlphaFoldDB" id="A0A2P2PZE8"/>
<name>A0A2P2PZE8_RHIMU</name>
<keyword evidence="1" id="KW-1133">Transmembrane helix</keyword>